<dbReference type="RefSeq" id="WP_243520374.1">
    <property type="nucleotide sequence ID" value="NZ_CP094535.1"/>
</dbReference>
<name>A0ABY4BIN8_9BACT</name>
<dbReference type="InterPro" id="IPR038461">
    <property type="entry name" value="Schlafen_AlbA_2_dom_sf"/>
</dbReference>
<evidence type="ECO:0000313" key="2">
    <source>
        <dbReference type="EMBL" id="UOE36475.1"/>
    </source>
</evidence>
<geneLocation type="plasmid" evidence="2 3">
    <name>unnamed1</name>
</geneLocation>
<dbReference type="InterPro" id="IPR007421">
    <property type="entry name" value="Schlafen_AlbA_2_dom"/>
</dbReference>
<keyword evidence="2" id="KW-0614">Plasmid</keyword>
<reference evidence="2 3" key="1">
    <citation type="submission" date="2022-03" db="EMBL/GenBank/DDBJ databases">
        <title>Hymenobactersp. isolated from the air.</title>
        <authorList>
            <person name="Won M."/>
            <person name="Kwon S.-W."/>
        </authorList>
    </citation>
    <scope>NUCLEOTIDE SEQUENCE [LARGE SCALE GENOMIC DNA]</scope>
    <source>
        <strain evidence="2 3">KACC 22596</strain>
        <plasmid evidence="2 3">unnamed1</plasmid>
    </source>
</reference>
<keyword evidence="3" id="KW-1185">Reference proteome</keyword>
<dbReference type="Pfam" id="PF04326">
    <property type="entry name" value="SLFN_AlbA_2"/>
    <property type="match status" value="1"/>
</dbReference>
<accession>A0ABY4BIN8</accession>
<evidence type="ECO:0000313" key="3">
    <source>
        <dbReference type="Proteomes" id="UP000831390"/>
    </source>
</evidence>
<dbReference type="Proteomes" id="UP000831390">
    <property type="component" value="Plasmid unnamed1"/>
</dbReference>
<dbReference type="EMBL" id="CP094535">
    <property type="protein sequence ID" value="UOE36475.1"/>
    <property type="molecule type" value="Genomic_DNA"/>
</dbReference>
<feature type="domain" description="Schlafen AlbA-2" evidence="1">
    <location>
        <begin position="19"/>
        <end position="152"/>
    </location>
</feature>
<organism evidence="2 3">
    <name type="scientific">Hymenobacter monticola</name>
    <dbReference type="NCBI Taxonomy" id="1705399"/>
    <lineage>
        <taxon>Bacteria</taxon>
        <taxon>Pseudomonadati</taxon>
        <taxon>Bacteroidota</taxon>
        <taxon>Cytophagia</taxon>
        <taxon>Cytophagales</taxon>
        <taxon>Hymenobacteraceae</taxon>
        <taxon>Hymenobacter</taxon>
    </lineage>
</organism>
<evidence type="ECO:0000259" key="1">
    <source>
        <dbReference type="Pfam" id="PF04326"/>
    </source>
</evidence>
<dbReference type="Gene3D" id="3.30.950.30">
    <property type="entry name" value="Schlafen, AAA domain"/>
    <property type="match status" value="1"/>
</dbReference>
<proteinExistence type="predicted"/>
<gene>
    <name evidence="2" type="ORF">MTP16_23595</name>
</gene>
<protein>
    <recommendedName>
        <fullName evidence="1">Schlafen AlbA-2 domain-containing protein</fullName>
    </recommendedName>
</protein>
<sequence length="388" mass="44676">MNPASLEPIIRELIASKREGDYWDFKVKPHDNKADLLHDVLCLANSLHQGDRFLIFGVEDHANGATTVGLDPTKSRKTQADYLDFLAGQQFAGGNRPALKLVPLVLYGLEVEVLIIADRPVKPYWLTEDYVEGKRRVRQHIYTRDGDRNTAMDKSADLVLVEKMWQQRFGMDVLPMERMRQLLHEPAGWEVDFDSKSDAYHRSFPAYQVKLSATELFWEAYNYSFPNRNAFLGTAEFFYNATKLFELEYVKLDEMRLLLPSPAIKQVLLLGREMWYHYYNRSTPAGDFLAFLTAKRPGMESRGSKAPFLVFRDQDEQQAFHNYLDAHQEQLADALPGLSAQLAAQEIARDGYSPVIDLLEIDQIGQLYSAWRSSTDYFKPAIRLEKFD</sequence>